<keyword evidence="4 7" id="KW-0413">Isomerase</keyword>
<dbReference type="InterPro" id="IPR000774">
    <property type="entry name" value="PPIase_FKBP_N"/>
</dbReference>
<gene>
    <name evidence="7" type="ORF">I5U13_20610</name>
</gene>
<dbReference type="Gene3D" id="1.10.287.460">
    <property type="entry name" value="Peptidyl-prolyl cis-trans isomerase, FKBP-type, N-terminal domain"/>
    <property type="match status" value="1"/>
</dbReference>
<dbReference type="EC" id="5.2.1.8" evidence="2 4"/>
<sequence length="346" mass="37567">KDVATLQSALEESKKNGAELQKQLTALVAQGKTKDKDVATLQSALEESKKNGAELQKQLTALVAQGKTKDKDTAALQNELEESKKGALAMKKQLATLADQAKGQEKEHVALQQELATLKKERAARKDVVAPPKTANEIRDYAIGSSLGNDVLALLQEKIAQGIKINERMAFSGVQDALVGQNKLAQDKIAKALYETEVALNEKEKKLKADTERQGLRYVEQFRKNKSVKKSSSGFYYRIDYLGAGKIDNSDTVAVVVKESLTNGKVIKDMDIAGTSISQPLSSYPVMFRDAIKQLQNHGTMTMVVPPELAYGDKGLAPDIPPGSTMVYNIRILDVLPADGAAGNKK</sequence>
<organism evidence="7 8">
    <name type="scientific">Serratia rubidaea</name>
    <name type="common">Serratia marinorubra</name>
    <dbReference type="NCBI Taxonomy" id="61652"/>
    <lineage>
        <taxon>Bacteria</taxon>
        <taxon>Pseudomonadati</taxon>
        <taxon>Pseudomonadota</taxon>
        <taxon>Gammaproteobacteria</taxon>
        <taxon>Enterobacterales</taxon>
        <taxon>Yersiniaceae</taxon>
        <taxon>Serratia</taxon>
    </lineage>
</organism>
<accession>A0ABS0MI78</accession>
<dbReference type="Proteomes" id="UP000624159">
    <property type="component" value="Unassembled WGS sequence"/>
</dbReference>
<keyword evidence="8" id="KW-1185">Reference proteome</keyword>
<evidence type="ECO:0000256" key="2">
    <source>
        <dbReference type="ARBA" id="ARBA00013194"/>
    </source>
</evidence>
<feature type="domain" description="PPIase FKBP-type" evidence="6">
    <location>
        <begin position="250"/>
        <end position="336"/>
    </location>
</feature>
<feature type="non-terminal residue" evidence="7">
    <location>
        <position position="1"/>
    </location>
</feature>
<keyword evidence="3 4" id="KW-0697">Rotamase</keyword>
<evidence type="ECO:0000259" key="6">
    <source>
        <dbReference type="PROSITE" id="PS50059"/>
    </source>
</evidence>
<dbReference type="PROSITE" id="PS50059">
    <property type="entry name" value="FKBP_PPIASE"/>
    <property type="match status" value="1"/>
</dbReference>
<dbReference type="Pfam" id="PF01346">
    <property type="entry name" value="FKBP_N"/>
    <property type="match status" value="1"/>
</dbReference>
<feature type="coiled-coil region" evidence="5">
    <location>
        <begin position="3"/>
        <end position="121"/>
    </location>
</feature>
<protein>
    <recommendedName>
        <fullName evidence="2 4">peptidylprolyl isomerase</fullName>
        <ecNumber evidence="2 4">5.2.1.8</ecNumber>
    </recommendedName>
</protein>
<dbReference type="EMBL" id="JADULK010000014">
    <property type="protein sequence ID" value="MBH1932063.1"/>
    <property type="molecule type" value="Genomic_DNA"/>
</dbReference>
<evidence type="ECO:0000256" key="5">
    <source>
        <dbReference type="SAM" id="Coils"/>
    </source>
</evidence>
<dbReference type="Gene3D" id="3.10.50.40">
    <property type="match status" value="1"/>
</dbReference>
<dbReference type="InterPro" id="IPR046357">
    <property type="entry name" value="PPIase_dom_sf"/>
</dbReference>
<evidence type="ECO:0000313" key="7">
    <source>
        <dbReference type="EMBL" id="MBH1932063.1"/>
    </source>
</evidence>
<evidence type="ECO:0000256" key="3">
    <source>
        <dbReference type="ARBA" id="ARBA00023110"/>
    </source>
</evidence>
<keyword evidence="5" id="KW-0175">Coiled coil</keyword>
<name>A0ABS0MI78_SERRU</name>
<dbReference type="InterPro" id="IPR036944">
    <property type="entry name" value="PPIase_FKBP_N_sf"/>
</dbReference>
<evidence type="ECO:0000256" key="1">
    <source>
        <dbReference type="ARBA" id="ARBA00000971"/>
    </source>
</evidence>
<evidence type="ECO:0000313" key="8">
    <source>
        <dbReference type="Proteomes" id="UP000624159"/>
    </source>
</evidence>
<dbReference type="InterPro" id="IPR001179">
    <property type="entry name" value="PPIase_FKBP_dom"/>
</dbReference>
<dbReference type="SUPFAM" id="SSF54534">
    <property type="entry name" value="FKBP-like"/>
    <property type="match status" value="1"/>
</dbReference>
<dbReference type="GO" id="GO:0016853">
    <property type="term" value="F:isomerase activity"/>
    <property type="evidence" value="ECO:0007669"/>
    <property type="project" value="UniProtKB-KW"/>
</dbReference>
<comment type="caution">
    <text evidence="7">The sequence shown here is derived from an EMBL/GenBank/DDBJ whole genome shotgun (WGS) entry which is preliminary data.</text>
</comment>
<dbReference type="RefSeq" id="WP_197664778.1">
    <property type="nucleotide sequence ID" value="NZ_JADULK010000014.1"/>
</dbReference>
<reference evidence="7 8" key="1">
    <citation type="submission" date="2020-11" db="EMBL/GenBank/DDBJ databases">
        <title>Enhanced detection system for hospital associated transmission using whole genome sequencing surveillance.</title>
        <authorList>
            <person name="Harrison L.H."/>
            <person name="Van Tyne D."/>
            <person name="Marsh J.W."/>
            <person name="Griffith M.P."/>
            <person name="Snyder D.J."/>
            <person name="Cooper V.S."/>
            <person name="Mustapha M."/>
        </authorList>
    </citation>
    <scope>NUCLEOTIDE SEQUENCE [LARGE SCALE GENOMIC DNA]</scope>
    <source>
        <strain evidence="7 8">SER00230</strain>
    </source>
</reference>
<comment type="catalytic activity">
    <reaction evidence="1 4">
        <text>[protein]-peptidylproline (omega=180) = [protein]-peptidylproline (omega=0)</text>
        <dbReference type="Rhea" id="RHEA:16237"/>
        <dbReference type="Rhea" id="RHEA-COMP:10747"/>
        <dbReference type="Rhea" id="RHEA-COMP:10748"/>
        <dbReference type="ChEBI" id="CHEBI:83833"/>
        <dbReference type="ChEBI" id="CHEBI:83834"/>
        <dbReference type="EC" id="5.2.1.8"/>
    </reaction>
</comment>
<proteinExistence type="predicted"/>
<dbReference type="Pfam" id="PF00254">
    <property type="entry name" value="FKBP_C"/>
    <property type="match status" value="1"/>
</dbReference>
<evidence type="ECO:0000256" key="4">
    <source>
        <dbReference type="PROSITE-ProRule" id="PRU00277"/>
    </source>
</evidence>